<dbReference type="Proteomes" id="UP000037716">
    <property type="component" value="Unassembled WGS sequence"/>
</dbReference>
<dbReference type="GO" id="GO:0033194">
    <property type="term" value="P:response to hydroperoxide"/>
    <property type="evidence" value="ECO:0007669"/>
    <property type="project" value="TreeGrafter"/>
</dbReference>
<dbReference type="InterPro" id="IPR005583">
    <property type="entry name" value="YaaA"/>
</dbReference>
<dbReference type="GO" id="GO:0005829">
    <property type="term" value="C:cytosol"/>
    <property type="evidence" value="ECO:0007669"/>
    <property type="project" value="TreeGrafter"/>
</dbReference>
<reference evidence="3 5" key="2">
    <citation type="submission" date="2016-10" db="EMBL/GenBank/DDBJ databases">
        <authorList>
            <person name="Varghese N."/>
            <person name="Submissions S."/>
        </authorList>
    </citation>
    <scope>NUCLEOTIDE SEQUENCE [LARGE SCALE GENOMIC DNA]</scope>
    <source>
        <strain evidence="3 5">DSW-5</strain>
    </source>
</reference>
<dbReference type="PANTHER" id="PTHR30283">
    <property type="entry name" value="PEROXIDE STRESS RESPONSE PROTEIN YAAA"/>
    <property type="match status" value="1"/>
</dbReference>
<evidence type="ECO:0000256" key="1">
    <source>
        <dbReference type="HAMAP-Rule" id="MF_00652"/>
    </source>
</evidence>
<protein>
    <recommendedName>
        <fullName evidence="1">UPF0246 protein I602_387</fullName>
    </recommendedName>
</protein>
<evidence type="ECO:0000313" key="5">
    <source>
        <dbReference type="Proteomes" id="UP000183071"/>
    </source>
</evidence>
<name>A0A0N0CER7_9FLAO</name>
<dbReference type="Proteomes" id="UP000183071">
    <property type="component" value="Unassembled WGS sequence"/>
</dbReference>
<evidence type="ECO:0000313" key="2">
    <source>
        <dbReference type="EMBL" id="KOY50827.1"/>
    </source>
</evidence>
<dbReference type="HAMAP" id="MF_00652">
    <property type="entry name" value="UPF0246"/>
    <property type="match status" value="1"/>
</dbReference>
<organism evidence="2 4">
    <name type="scientific">Polaribacter dokdonensis DSW-5</name>
    <dbReference type="NCBI Taxonomy" id="1300348"/>
    <lineage>
        <taxon>Bacteria</taxon>
        <taxon>Pseudomonadati</taxon>
        <taxon>Bacteroidota</taxon>
        <taxon>Flavobacteriia</taxon>
        <taxon>Flavobacteriales</taxon>
        <taxon>Flavobacteriaceae</taxon>
    </lineage>
</organism>
<dbReference type="PATRIC" id="fig|1300348.6.peg.387"/>
<dbReference type="NCBIfam" id="NF002543">
    <property type="entry name" value="PRK02101.1-4"/>
    <property type="match status" value="1"/>
</dbReference>
<dbReference type="Pfam" id="PF03883">
    <property type="entry name" value="H2O2_YaaD"/>
    <property type="match status" value="1"/>
</dbReference>
<dbReference type="AlphaFoldDB" id="A0A0N0CER7"/>
<dbReference type="OrthoDB" id="9777133at2"/>
<comment type="similarity">
    <text evidence="1">Belongs to the UPF0246 family.</text>
</comment>
<dbReference type="STRING" id="1300348.I602_387"/>
<keyword evidence="5" id="KW-1185">Reference proteome</keyword>
<dbReference type="RefSeq" id="WP_053973089.1">
    <property type="nucleotide sequence ID" value="NZ_FNUE01000001.1"/>
</dbReference>
<dbReference type="EMBL" id="LGBR01000001">
    <property type="protein sequence ID" value="KOY50827.1"/>
    <property type="molecule type" value="Genomic_DNA"/>
</dbReference>
<dbReference type="PANTHER" id="PTHR30283:SF4">
    <property type="entry name" value="PEROXIDE STRESS RESISTANCE PROTEIN YAAA"/>
    <property type="match status" value="1"/>
</dbReference>
<comment type="caution">
    <text evidence="2">The sequence shown here is derived from an EMBL/GenBank/DDBJ whole genome shotgun (WGS) entry which is preliminary data.</text>
</comment>
<evidence type="ECO:0000313" key="4">
    <source>
        <dbReference type="Proteomes" id="UP000037716"/>
    </source>
</evidence>
<accession>A0A0N0CER7</accession>
<reference evidence="2 4" key="1">
    <citation type="submission" date="2015-07" db="EMBL/GenBank/DDBJ databases">
        <title>Genome of Polaribacter dokdonenesis DSW-5, isolated from seawater off Dokdo in Korea.</title>
        <authorList>
            <person name="Yoon K."/>
            <person name="Song J.Y."/>
            <person name="Kim J.F."/>
        </authorList>
    </citation>
    <scope>NUCLEOTIDE SEQUENCE [LARGE SCALE GENOMIC DNA]</scope>
    <source>
        <strain evidence="2 4">DSW-5</strain>
    </source>
</reference>
<gene>
    <name evidence="2" type="ORF">I602_387</name>
    <name evidence="3" type="ORF">SAMN05444353_1398</name>
</gene>
<sequence length="252" mass="29035">MKIIISPAKSLDFESKVATSLHTQPKFLEQSEKLNKKLKTLSKKKLSDLMSISNDLASLNYERNQEWETPFTMENSKQAIYAFTGAVFQGIDVTTLPQEKLPLLQENLRILSGLYGLLKPLDLIQPYRLEMGTKLKVGRKDNLYKFWDDSVANALNDELQEGELLINLASSEYFKVIPKKVLKVPMITPVFKDFKNGQYKTIMTYAKKARGLMVRYIIDHNVQTIEELKSFDVENYRFSEGMSSENEIVFTR</sequence>
<dbReference type="EMBL" id="FNUE01000001">
    <property type="protein sequence ID" value="SEE25152.1"/>
    <property type="molecule type" value="Genomic_DNA"/>
</dbReference>
<evidence type="ECO:0000313" key="3">
    <source>
        <dbReference type="EMBL" id="SEE25152.1"/>
    </source>
</evidence>
<proteinExistence type="inferred from homology"/>
<dbReference type="NCBIfam" id="NF002542">
    <property type="entry name" value="PRK02101.1-3"/>
    <property type="match status" value="1"/>
</dbReference>